<comment type="function">
    <text evidence="7">CRISPR (clustered regularly interspaced short palindromic repeat), is an adaptive immune system that provides protection against mobile genetic elements (viruses, transposable elements and conjugative plasmids). CRISPR clusters contain sequences complementary to antecedent mobile elements and target invading nucleic acids. CRISPR clusters are transcribed and processed into CRISPR RNA (crRNA). Functions as a ssRNA-specific endoribonuclease. Involved in the integration of spacer DNA into the CRISPR cassette.</text>
</comment>
<evidence type="ECO:0000256" key="5">
    <source>
        <dbReference type="ARBA" id="ARBA00022842"/>
    </source>
</evidence>
<keyword evidence="6 7" id="KW-0051">Antiviral defense</keyword>
<dbReference type="HAMAP" id="MF_01471">
    <property type="entry name" value="Cas2"/>
    <property type="match status" value="1"/>
</dbReference>
<dbReference type="GO" id="GO:0043571">
    <property type="term" value="P:maintenance of CRISPR repeat elements"/>
    <property type="evidence" value="ECO:0007669"/>
    <property type="project" value="UniProtKB-UniRule"/>
</dbReference>
<sequence>MGINGNKTKNLALDILRIIGLTGMAFVALSSSPRGAEVLIKGIGKHIEKRRLKLARSQFSKYLWYLRKKKYIKVVKEDESGITIKIIGKGIDRIKKFDLDNLKIEPMEKWDSKWRVVIFDIPDKKKSAREALRRKLENMGFYKLQKSVFIHPWECLDEIFFLRKVFEVEPNVSVLVADAIDEEMRLRKLFNISTF</sequence>
<dbReference type="EC" id="3.1.-.-" evidence="7"/>
<comment type="similarity">
    <text evidence="7">Belongs to the CRISPR-associated endoribonuclease Cas2 protein family.</text>
</comment>
<comment type="caution">
    <text evidence="9">The sequence shown here is derived from an EMBL/GenBank/DDBJ whole genome shotgun (WGS) entry which is preliminary data.</text>
</comment>
<protein>
    <recommendedName>
        <fullName evidence="7">CRISPR-associated endoribonuclease Cas2</fullName>
        <ecNumber evidence="7">3.1.-.-</ecNumber>
    </recommendedName>
</protein>
<feature type="domain" description="Transcriptional repressor PaaX-like central Cas2-like" evidence="8">
    <location>
        <begin position="108"/>
        <end position="182"/>
    </location>
</feature>
<keyword evidence="4 7" id="KW-0378">Hydrolase</keyword>
<dbReference type="InterPro" id="IPR048846">
    <property type="entry name" value="PaaX-like_central"/>
</dbReference>
<evidence type="ECO:0000256" key="7">
    <source>
        <dbReference type="HAMAP-Rule" id="MF_01471"/>
    </source>
</evidence>
<dbReference type="GO" id="GO:0046872">
    <property type="term" value="F:metal ion binding"/>
    <property type="evidence" value="ECO:0007669"/>
    <property type="project" value="UniProtKB-UniRule"/>
</dbReference>
<dbReference type="GO" id="GO:0004521">
    <property type="term" value="F:RNA endonuclease activity"/>
    <property type="evidence" value="ECO:0007669"/>
    <property type="project" value="InterPro"/>
</dbReference>
<dbReference type="AlphaFoldDB" id="A0A1F8EGU2"/>
<keyword evidence="1 7" id="KW-0540">Nuclease</keyword>
<feature type="binding site" evidence="7">
    <location>
        <position position="120"/>
    </location>
    <ligand>
        <name>Mg(2+)</name>
        <dbReference type="ChEBI" id="CHEBI:18420"/>
        <note>catalytic</note>
    </ligand>
</feature>
<keyword evidence="3 7" id="KW-0255">Endonuclease</keyword>
<keyword evidence="5 7" id="KW-0460">Magnesium</keyword>
<dbReference type="SUPFAM" id="SSF143430">
    <property type="entry name" value="TTP0101/SSO1404-like"/>
    <property type="match status" value="1"/>
</dbReference>
<evidence type="ECO:0000256" key="4">
    <source>
        <dbReference type="ARBA" id="ARBA00022801"/>
    </source>
</evidence>
<name>A0A1F8EGU2_9BACT</name>
<dbReference type="Proteomes" id="UP000177117">
    <property type="component" value="Unassembled WGS sequence"/>
</dbReference>
<dbReference type="NCBIfam" id="TIGR01573">
    <property type="entry name" value="cas2"/>
    <property type="match status" value="1"/>
</dbReference>
<dbReference type="Gene3D" id="3.30.70.2650">
    <property type="match status" value="1"/>
</dbReference>
<dbReference type="InterPro" id="IPR021127">
    <property type="entry name" value="CRISPR_associated_Cas2"/>
</dbReference>
<dbReference type="GO" id="GO:0051607">
    <property type="term" value="P:defense response to virus"/>
    <property type="evidence" value="ECO:0007669"/>
    <property type="project" value="UniProtKB-UniRule"/>
</dbReference>
<evidence type="ECO:0000256" key="3">
    <source>
        <dbReference type="ARBA" id="ARBA00022759"/>
    </source>
</evidence>
<proteinExistence type="inferred from homology"/>
<keyword evidence="2 7" id="KW-0479">Metal-binding</keyword>
<evidence type="ECO:0000256" key="2">
    <source>
        <dbReference type="ARBA" id="ARBA00022723"/>
    </source>
</evidence>
<dbReference type="GO" id="GO:0016787">
    <property type="term" value="F:hydrolase activity"/>
    <property type="evidence" value="ECO:0007669"/>
    <property type="project" value="UniProtKB-KW"/>
</dbReference>
<accession>A0A1F8EGU2</accession>
<evidence type="ECO:0000259" key="8">
    <source>
        <dbReference type="Pfam" id="PF20803"/>
    </source>
</evidence>
<reference evidence="9 10" key="1">
    <citation type="journal article" date="2016" name="Nat. Commun.">
        <title>Thousands of microbial genomes shed light on interconnected biogeochemical processes in an aquifer system.</title>
        <authorList>
            <person name="Anantharaman K."/>
            <person name="Brown C.T."/>
            <person name="Hug L.A."/>
            <person name="Sharon I."/>
            <person name="Castelle C.J."/>
            <person name="Probst A.J."/>
            <person name="Thomas B.C."/>
            <person name="Singh A."/>
            <person name="Wilkins M.J."/>
            <person name="Karaoz U."/>
            <person name="Brodie E.L."/>
            <person name="Williams K.H."/>
            <person name="Hubbard S.S."/>
            <person name="Banfield J.F."/>
        </authorList>
    </citation>
    <scope>NUCLEOTIDE SEQUENCE [LARGE SCALE GENOMIC DNA]</scope>
</reference>
<comment type="cofactor">
    <cofactor evidence="7">
        <name>Mg(2+)</name>
        <dbReference type="ChEBI" id="CHEBI:18420"/>
    </cofactor>
</comment>
<evidence type="ECO:0000313" key="10">
    <source>
        <dbReference type="Proteomes" id="UP000177117"/>
    </source>
</evidence>
<evidence type="ECO:0000313" key="9">
    <source>
        <dbReference type="EMBL" id="OGN00023.1"/>
    </source>
</evidence>
<comment type="subunit">
    <text evidence="7">Homodimer, forms a heterotetramer with a Cas1 homodimer.</text>
</comment>
<dbReference type="Pfam" id="PF20803">
    <property type="entry name" value="PaaX_M"/>
    <property type="match status" value="1"/>
</dbReference>
<organism evidence="9 10">
    <name type="scientific">Candidatus Yanofskybacteria bacterium RIFCSPHIGHO2_01_FULL_41_53</name>
    <dbReference type="NCBI Taxonomy" id="1802663"/>
    <lineage>
        <taxon>Bacteria</taxon>
        <taxon>Candidatus Yanofskyibacteriota</taxon>
    </lineage>
</organism>
<dbReference type="EMBL" id="MGJD01000031">
    <property type="protein sequence ID" value="OGN00023.1"/>
    <property type="molecule type" value="Genomic_DNA"/>
</dbReference>
<evidence type="ECO:0000256" key="6">
    <source>
        <dbReference type="ARBA" id="ARBA00023118"/>
    </source>
</evidence>
<gene>
    <name evidence="7" type="primary">cas2</name>
    <name evidence="9" type="ORF">A2650_01275</name>
</gene>
<evidence type="ECO:0000256" key="1">
    <source>
        <dbReference type="ARBA" id="ARBA00022722"/>
    </source>
</evidence>